<comment type="caution">
    <text evidence="1">The sequence shown here is derived from an EMBL/GenBank/DDBJ whole genome shotgun (WGS) entry which is preliminary data.</text>
</comment>
<reference evidence="1 2" key="1">
    <citation type="submission" date="2020-09" db="EMBL/GenBank/DDBJ databases">
        <title>novel species in genus Nocardioides.</title>
        <authorList>
            <person name="Zhang G."/>
        </authorList>
    </citation>
    <scope>NUCLEOTIDE SEQUENCE [LARGE SCALE GENOMIC DNA]</scope>
    <source>
        <strain evidence="1 2">19197</strain>
    </source>
</reference>
<gene>
    <name evidence="1" type="ORF">IEZ25_00005</name>
</gene>
<name>A0ABR8M9Y6_9ACTN</name>
<protein>
    <submittedName>
        <fullName evidence="1">Uncharacterized protein</fullName>
    </submittedName>
</protein>
<accession>A0ABR8M9Y6</accession>
<evidence type="ECO:0000313" key="1">
    <source>
        <dbReference type="EMBL" id="MBD3912984.1"/>
    </source>
</evidence>
<dbReference type="Proteomes" id="UP000649289">
    <property type="component" value="Unassembled WGS sequence"/>
</dbReference>
<sequence length="185" mass="19799">MSGLEPVPDGVELARGEAGLAAATRQLRDVQHPRVVEIADRVLTRALAAPRRSLLMRAHAPHDYLRVSTLAVTAVLREHLDLHLQGAAVGRILFDIDRDEQLLALTIELYVQYGTVILETGDRARELAREALASLLGEPVPLPAPGTGSSTSPSSGVELVVSHVHVSDVTVGDPHVVDPADEDRA</sequence>
<dbReference type="RefSeq" id="WP_191197367.1">
    <property type="nucleotide sequence ID" value="NZ_BAAAPA010000002.1"/>
</dbReference>
<dbReference type="EMBL" id="JACXYY010000001">
    <property type="protein sequence ID" value="MBD3912984.1"/>
    <property type="molecule type" value="Genomic_DNA"/>
</dbReference>
<organism evidence="1 2">
    <name type="scientific">Nocardioides hwasunensis</name>
    <dbReference type="NCBI Taxonomy" id="397258"/>
    <lineage>
        <taxon>Bacteria</taxon>
        <taxon>Bacillati</taxon>
        <taxon>Actinomycetota</taxon>
        <taxon>Actinomycetes</taxon>
        <taxon>Propionibacteriales</taxon>
        <taxon>Nocardioidaceae</taxon>
        <taxon>Nocardioides</taxon>
    </lineage>
</organism>
<evidence type="ECO:0000313" key="2">
    <source>
        <dbReference type="Proteomes" id="UP000649289"/>
    </source>
</evidence>
<keyword evidence="2" id="KW-1185">Reference proteome</keyword>
<proteinExistence type="predicted"/>